<dbReference type="VEuPathDB" id="FungiDB:ACJ73_10017"/>
<gene>
    <name evidence="1" type="ORF">ACJ73_10017</name>
</gene>
<evidence type="ECO:0000313" key="2">
    <source>
        <dbReference type="Proteomes" id="UP000242791"/>
    </source>
</evidence>
<name>A0A1J9P129_9EURO</name>
<dbReference type="EMBL" id="LGTZ01003249">
    <property type="protein sequence ID" value="OJD09918.1"/>
    <property type="molecule type" value="Genomic_DNA"/>
</dbReference>
<evidence type="ECO:0000313" key="1">
    <source>
        <dbReference type="EMBL" id="OJD09918.1"/>
    </source>
</evidence>
<accession>A0A1J9P129</accession>
<sequence>MGKVPDVGEEWEGNWQQASVAAGRDRQSLFQPQRSPGLKNQQALAAAAAGMLREAQLWFTNGWRPMKSPCPPLY</sequence>
<keyword evidence="2" id="KW-1185">Reference proteome</keyword>
<comment type="caution">
    <text evidence="1">The sequence shown here is derived from an EMBL/GenBank/DDBJ whole genome shotgun (WGS) entry which is preliminary data.</text>
</comment>
<dbReference type="AlphaFoldDB" id="A0A1J9P129"/>
<protein>
    <submittedName>
        <fullName evidence="1">Uncharacterized protein</fullName>
    </submittedName>
</protein>
<dbReference type="Proteomes" id="UP000242791">
    <property type="component" value="Unassembled WGS sequence"/>
</dbReference>
<organism evidence="1 2">
    <name type="scientific">Blastomyces percursus</name>
    <dbReference type="NCBI Taxonomy" id="1658174"/>
    <lineage>
        <taxon>Eukaryota</taxon>
        <taxon>Fungi</taxon>
        <taxon>Dikarya</taxon>
        <taxon>Ascomycota</taxon>
        <taxon>Pezizomycotina</taxon>
        <taxon>Eurotiomycetes</taxon>
        <taxon>Eurotiomycetidae</taxon>
        <taxon>Onygenales</taxon>
        <taxon>Ajellomycetaceae</taxon>
        <taxon>Blastomyces</taxon>
    </lineage>
</organism>
<proteinExistence type="predicted"/>
<reference evidence="1 2" key="1">
    <citation type="submission" date="2015-08" db="EMBL/GenBank/DDBJ databases">
        <title>Emmonsia species relationships and genome sequence.</title>
        <authorList>
            <person name="Cuomo C.A."/>
            <person name="Schwartz I.S."/>
            <person name="Kenyon C."/>
            <person name="De Hoog G.S."/>
            <person name="Govender N.P."/>
            <person name="Botha A."/>
            <person name="Moreno L."/>
            <person name="De Vries M."/>
            <person name="Munoz J.F."/>
            <person name="Stielow J.B."/>
        </authorList>
    </citation>
    <scope>NUCLEOTIDE SEQUENCE [LARGE SCALE GENOMIC DNA]</scope>
    <source>
        <strain evidence="1 2">EI222</strain>
    </source>
</reference>